<dbReference type="Gene3D" id="3.40.50.150">
    <property type="entry name" value="Vaccinia Virus protein VP39"/>
    <property type="match status" value="1"/>
</dbReference>
<dbReference type="Proteomes" id="UP000887572">
    <property type="component" value="Unplaced"/>
</dbReference>
<name>A0A914H658_GLORO</name>
<reference evidence="2" key="1">
    <citation type="submission" date="2022-11" db="UniProtKB">
        <authorList>
            <consortium name="WormBaseParasite"/>
        </authorList>
    </citation>
    <scope>IDENTIFICATION</scope>
</reference>
<dbReference type="SUPFAM" id="SSF53335">
    <property type="entry name" value="S-adenosyl-L-methionine-dependent methyltransferases"/>
    <property type="match status" value="1"/>
</dbReference>
<accession>A0A914H658</accession>
<proteinExistence type="predicted"/>
<protein>
    <submittedName>
        <fullName evidence="2">Class I SAM-dependent methyltransferase</fullName>
    </submittedName>
</protein>
<sequence>MDNETPQHEYALLEQMASASGTDKGARIHNYTGVYYRYFGPIRHKALKFLEIGLFKGSSVKMWEHYFPNAELHFVDITGEYLEYRSSRSKYHFLDQSNMTQLREFIAENGGPFDIIIDDGGHMPNQIITSFQALFPFLSANGGIYVVEDLHSAYWYGFGGTGVLASSGKNNSNDVPLLNVTTSAHETPGSAIHFLKNLLDEVNFVGANTAYGSASFVTPELRQNMTEYAQHIESMHFYNSLCFIMKK</sequence>
<dbReference type="InterPro" id="IPR029063">
    <property type="entry name" value="SAM-dependent_MTases_sf"/>
</dbReference>
<dbReference type="WBParaSite" id="Gr19_v10_g14183.t1">
    <property type="protein sequence ID" value="Gr19_v10_g14183.t1"/>
    <property type="gene ID" value="Gr19_v10_g14183"/>
</dbReference>
<evidence type="ECO:0000313" key="1">
    <source>
        <dbReference type="Proteomes" id="UP000887572"/>
    </source>
</evidence>
<evidence type="ECO:0000313" key="2">
    <source>
        <dbReference type="WBParaSite" id="Gr19_v10_g14183.t1"/>
    </source>
</evidence>
<organism evidence="1 2">
    <name type="scientific">Globodera rostochiensis</name>
    <name type="common">Golden nematode worm</name>
    <name type="synonym">Heterodera rostochiensis</name>
    <dbReference type="NCBI Taxonomy" id="31243"/>
    <lineage>
        <taxon>Eukaryota</taxon>
        <taxon>Metazoa</taxon>
        <taxon>Ecdysozoa</taxon>
        <taxon>Nematoda</taxon>
        <taxon>Chromadorea</taxon>
        <taxon>Rhabditida</taxon>
        <taxon>Tylenchina</taxon>
        <taxon>Tylenchomorpha</taxon>
        <taxon>Tylenchoidea</taxon>
        <taxon>Heteroderidae</taxon>
        <taxon>Heteroderinae</taxon>
        <taxon>Globodera</taxon>
    </lineage>
</organism>
<dbReference type="AlphaFoldDB" id="A0A914H658"/>
<keyword evidence="1" id="KW-1185">Reference proteome</keyword>